<dbReference type="OrthoDB" id="9782128at2"/>
<keyword evidence="5" id="KW-1185">Reference proteome</keyword>
<dbReference type="RefSeq" id="WP_013558523.1">
    <property type="nucleotide sequence ID" value="NC_014960.1"/>
</dbReference>
<proteinExistence type="predicted"/>
<dbReference type="PANTHER" id="PTHR48100">
    <property type="entry name" value="BROAD-SPECIFICITY PHOSPHATASE YOR283W-RELATED"/>
    <property type="match status" value="1"/>
</dbReference>
<accession>E8MYI0</accession>
<dbReference type="Gene3D" id="3.40.50.1240">
    <property type="entry name" value="Phosphoglycerate mutase-like"/>
    <property type="match status" value="1"/>
</dbReference>
<dbReference type="KEGG" id="atm:ANT_00910"/>
<dbReference type="STRING" id="926569.ANT_00910"/>
<dbReference type="HOGENOM" id="CLU_033323_8_0_0"/>
<reference evidence="4 5" key="1">
    <citation type="submission" date="2010-12" db="EMBL/GenBank/DDBJ databases">
        <title>Whole genome sequence of Anaerolinea thermophila UNI-1.</title>
        <authorList>
            <person name="Narita-Yamada S."/>
            <person name="Kishi E."/>
            <person name="Watanabe Y."/>
            <person name="Takasaki K."/>
            <person name="Ankai A."/>
            <person name="Oguchi A."/>
            <person name="Fukui S."/>
            <person name="Takahashi M."/>
            <person name="Yashiro I."/>
            <person name="Hosoyama A."/>
            <person name="Sekiguchi Y."/>
            <person name="Hanada S."/>
            <person name="Fujita N."/>
        </authorList>
    </citation>
    <scope>NUCLEOTIDE SEQUENCE [LARGE SCALE GENOMIC DNA]</scope>
    <source>
        <strain evidence="5">DSM 14523 / JCM 11388 / NBRC 100420 / UNI-1</strain>
    </source>
</reference>
<dbReference type="EMBL" id="AP012029">
    <property type="protein sequence ID" value="BAJ62125.1"/>
    <property type="molecule type" value="Genomic_DNA"/>
</dbReference>
<dbReference type="SUPFAM" id="SSF53254">
    <property type="entry name" value="Phosphoglycerate mutase-like"/>
    <property type="match status" value="1"/>
</dbReference>
<dbReference type="CDD" id="cd07067">
    <property type="entry name" value="HP_PGM_like"/>
    <property type="match status" value="1"/>
</dbReference>
<dbReference type="GO" id="GO:0005737">
    <property type="term" value="C:cytoplasm"/>
    <property type="evidence" value="ECO:0007669"/>
    <property type="project" value="TreeGrafter"/>
</dbReference>
<dbReference type="InterPro" id="IPR050275">
    <property type="entry name" value="PGM_Phosphatase"/>
</dbReference>
<name>E8MYI0_ANATU</name>
<dbReference type="GO" id="GO:0016791">
    <property type="term" value="F:phosphatase activity"/>
    <property type="evidence" value="ECO:0007669"/>
    <property type="project" value="TreeGrafter"/>
</dbReference>
<dbReference type="InterPro" id="IPR029033">
    <property type="entry name" value="His_PPase_superfam"/>
</dbReference>
<evidence type="ECO:0000256" key="3">
    <source>
        <dbReference type="SAM" id="MobiDB-lite"/>
    </source>
</evidence>
<dbReference type="Proteomes" id="UP000008922">
    <property type="component" value="Chromosome"/>
</dbReference>
<dbReference type="AlphaFoldDB" id="E8MYI0"/>
<dbReference type="Pfam" id="PF00300">
    <property type="entry name" value="His_Phos_1"/>
    <property type="match status" value="1"/>
</dbReference>
<evidence type="ECO:0000256" key="2">
    <source>
        <dbReference type="PIRSR" id="PIRSR613078-2"/>
    </source>
</evidence>
<sequence length="218" mass="23756">MKTPTILLLIRHGETNFVVQGRLPGRLPGVVLTEKGIQQARALSERLAEAPIRAVYASPLERARETARPLAEAKGLPILTAEGLNEVDPGGWAGRTLKSLRRLKAWKALREDPGRFAFPGGESFPEAQVRIVAQIEELRRRHPGEMIACFTHADVVRLAVAHYLLMPLQALHRLAAAPASLSVVVFGEDGEVQVPHVNQVDGLALTPPPEKKPHGTGR</sequence>
<feature type="compositionally biased region" description="Basic and acidic residues" evidence="3">
    <location>
        <begin position="209"/>
        <end position="218"/>
    </location>
</feature>
<feature type="active site" description="Tele-phosphohistidine intermediate" evidence="1">
    <location>
        <position position="12"/>
    </location>
</feature>
<protein>
    <submittedName>
        <fullName evidence="4">Phosphoglycerate mutase</fullName>
    </submittedName>
</protein>
<dbReference type="FunCoup" id="E8MYI0">
    <property type="interactions" value="305"/>
</dbReference>
<organism evidence="4 5">
    <name type="scientific">Anaerolinea thermophila (strain DSM 14523 / JCM 11388 / NBRC 100420 / UNI-1)</name>
    <dbReference type="NCBI Taxonomy" id="926569"/>
    <lineage>
        <taxon>Bacteria</taxon>
        <taxon>Bacillati</taxon>
        <taxon>Chloroflexota</taxon>
        <taxon>Anaerolineae</taxon>
        <taxon>Anaerolineales</taxon>
        <taxon>Anaerolineaceae</taxon>
        <taxon>Anaerolinea</taxon>
    </lineage>
</organism>
<dbReference type="InterPro" id="IPR013078">
    <property type="entry name" value="His_Pase_superF_clade-1"/>
</dbReference>
<dbReference type="SMART" id="SM00855">
    <property type="entry name" value="PGAM"/>
    <property type="match status" value="1"/>
</dbReference>
<dbReference type="InParanoid" id="E8MYI0"/>
<feature type="binding site" evidence="2">
    <location>
        <position position="62"/>
    </location>
    <ligand>
        <name>substrate</name>
    </ligand>
</feature>
<evidence type="ECO:0000313" key="4">
    <source>
        <dbReference type="EMBL" id="BAJ62125.1"/>
    </source>
</evidence>
<feature type="active site" description="Proton donor/acceptor" evidence="1">
    <location>
        <position position="86"/>
    </location>
</feature>
<feature type="region of interest" description="Disordered" evidence="3">
    <location>
        <begin position="199"/>
        <end position="218"/>
    </location>
</feature>
<dbReference type="PANTHER" id="PTHR48100:SF59">
    <property type="entry name" value="ADENOSYLCOBALAMIN_ALPHA-RIBAZOLE PHOSPHATASE"/>
    <property type="match status" value="1"/>
</dbReference>
<evidence type="ECO:0000256" key="1">
    <source>
        <dbReference type="PIRSR" id="PIRSR613078-1"/>
    </source>
</evidence>
<gene>
    <name evidence="4" type="ordered locus">ANT_00910</name>
</gene>
<evidence type="ECO:0000313" key="5">
    <source>
        <dbReference type="Proteomes" id="UP000008922"/>
    </source>
</evidence>
<dbReference type="eggNOG" id="COG0406">
    <property type="taxonomic scope" value="Bacteria"/>
</dbReference>